<protein>
    <recommendedName>
        <fullName evidence="2">DUF7595 domain-containing protein</fullName>
    </recommendedName>
</protein>
<reference evidence="3" key="1">
    <citation type="submission" date="2015-06" db="UniProtKB">
        <authorList>
            <consortium name="EnsemblPlants"/>
        </authorList>
    </citation>
    <scope>IDENTIFICATION</scope>
</reference>
<sequence length="327" mass="36190">MATELQRAALRLFEQRRRGRDEGVVIIDDSNDDDDAPPPPPAGEGSSRGARVKEEKADDAGDDGDFSAFSKGRPWGGGWGPTRPRPIFFRRVTPGGDFKRLLMGQRLEMLLARLRVCDALTGHFTSLPPIAVPSNTFPDVFLSVGDGGSFELLLADRGMRFRIFSSLDGKWGVLRQASPRDINMAGAPPSPIGRTVYYSCCMHEWDPNRWDQIVALDVEAAKATTMELPPGCRTRKRFSKRPMHLLLASVHGRLSLFVTEIHGIAMWTLKPDSSGSVAAWSRHLVIGNQEIKRQTGLEESYHLKSPRFSFHGFGERSGSMIMSLGKA</sequence>
<proteinExistence type="predicted"/>
<evidence type="ECO:0000259" key="2">
    <source>
        <dbReference type="Pfam" id="PF24523"/>
    </source>
</evidence>
<accession>M8BAA5</accession>
<organism evidence="3">
    <name type="scientific">Aegilops tauschii</name>
    <name type="common">Tausch's goatgrass</name>
    <name type="synonym">Aegilops squarrosa</name>
    <dbReference type="NCBI Taxonomy" id="37682"/>
    <lineage>
        <taxon>Eukaryota</taxon>
        <taxon>Viridiplantae</taxon>
        <taxon>Streptophyta</taxon>
        <taxon>Embryophyta</taxon>
        <taxon>Tracheophyta</taxon>
        <taxon>Spermatophyta</taxon>
        <taxon>Magnoliopsida</taxon>
        <taxon>Liliopsida</taxon>
        <taxon>Poales</taxon>
        <taxon>Poaceae</taxon>
        <taxon>BOP clade</taxon>
        <taxon>Pooideae</taxon>
        <taxon>Triticodae</taxon>
        <taxon>Triticeae</taxon>
        <taxon>Triticinae</taxon>
        <taxon>Aegilops</taxon>
    </lineage>
</organism>
<dbReference type="Pfam" id="PF24523">
    <property type="entry name" value="DUF7595"/>
    <property type="match status" value="1"/>
</dbReference>
<dbReference type="InterPro" id="IPR056016">
    <property type="entry name" value="DUF7595"/>
</dbReference>
<evidence type="ECO:0000256" key="1">
    <source>
        <dbReference type="SAM" id="MobiDB-lite"/>
    </source>
</evidence>
<dbReference type="PANTHER" id="PTHR35828:SF41">
    <property type="entry name" value="F-BOX DOMAIN-CONTAINING PROTEIN"/>
    <property type="match status" value="1"/>
</dbReference>
<evidence type="ECO:0000313" key="3">
    <source>
        <dbReference type="EnsemblPlants" id="EMT10590"/>
    </source>
</evidence>
<dbReference type="AlphaFoldDB" id="M8BAA5"/>
<feature type="region of interest" description="Disordered" evidence="1">
    <location>
        <begin position="22"/>
        <end position="77"/>
    </location>
</feature>
<dbReference type="EnsemblPlants" id="EMT10590">
    <property type="protein sequence ID" value="EMT10590"/>
    <property type="gene ID" value="F775_43062"/>
</dbReference>
<name>M8BAA5_AEGTA</name>
<dbReference type="ExpressionAtlas" id="M8BAA5">
    <property type="expression patterns" value="baseline"/>
</dbReference>
<feature type="domain" description="DUF7595" evidence="2">
    <location>
        <begin position="113"/>
        <end position="325"/>
    </location>
</feature>
<dbReference type="PANTHER" id="PTHR35828">
    <property type="entry name" value="OS08G0203800 PROTEIN-RELATED"/>
    <property type="match status" value="1"/>
</dbReference>